<dbReference type="InterPro" id="IPR011009">
    <property type="entry name" value="Kinase-like_dom_sf"/>
</dbReference>
<keyword evidence="1" id="KW-0812">Transmembrane</keyword>
<dbReference type="PANTHER" id="PTHR41283">
    <property type="entry name" value="AMINOGLYCOSIDE PHOSPHOTRANSFERASE"/>
    <property type="match status" value="1"/>
</dbReference>
<evidence type="ECO:0000313" key="3">
    <source>
        <dbReference type="EMBL" id="RGE56741.1"/>
    </source>
</evidence>
<keyword evidence="3" id="KW-0808">Transferase</keyword>
<dbReference type="GeneID" id="97989555"/>
<organism evidence="3 4">
    <name type="scientific">Eisenbergiella massiliensis</name>
    <dbReference type="NCBI Taxonomy" id="1720294"/>
    <lineage>
        <taxon>Bacteria</taxon>
        <taxon>Bacillati</taxon>
        <taxon>Bacillota</taxon>
        <taxon>Clostridia</taxon>
        <taxon>Lachnospirales</taxon>
        <taxon>Lachnospiraceae</taxon>
        <taxon>Eisenbergiella</taxon>
    </lineage>
</organism>
<evidence type="ECO:0000256" key="1">
    <source>
        <dbReference type="SAM" id="Phobius"/>
    </source>
</evidence>
<feature type="domain" description="Aminoglycoside phosphotransferase" evidence="2">
    <location>
        <begin position="34"/>
        <end position="262"/>
    </location>
</feature>
<name>A0A3E3HY41_9FIRM</name>
<proteinExistence type="predicted"/>
<dbReference type="AlphaFoldDB" id="A0A3E3HY41"/>
<dbReference type="SUPFAM" id="SSF56112">
    <property type="entry name" value="Protein kinase-like (PK-like)"/>
    <property type="match status" value="1"/>
</dbReference>
<dbReference type="GO" id="GO:0016740">
    <property type="term" value="F:transferase activity"/>
    <property type="evidence" value="ECO:0007669"/>
    <property type="project" value="UniProtKB-KW"/>
</dbReference>
<dbReference type="InterPro" id="IPR002575">
    <property type="entry name" value="Aminoglycoside_PTrfase"/>
</dbReference>
<dbReference type="EMBL" id="QVLV01000021">
    <property type="protein sequence ID" value="RGE56741.1"/>
    <property type="molecule type" value="Genomic_DNA"/>
</dbReference>
<dbReference type="Proteomes" id="UP000260812">
    <property type="component" value="Unassembled WGS sequence"/>
</dbReference>
<dbReference type="RefSeq" id="WP_117545488.1">
    <property type="nucleotide sequence ID" value="NZ_QVLV01000021.1"/>
</dbReference>
<keyword evidence="4" id="KW-1185">Reference proteome</keyword>
<comment type="caution">
    <text evidence="3">The sequence shown here is derived from an EMBL/GenBank/DDBJ whole genome shotgun (WGS) entry which is preliminary data.</text>
</comment>
<keyword evidence="1" id="KW-0472">Membrane</keyword>
<protein>
    <submittedName>
        <fullName evidence="3">Phosphotransferase family protein</fullName>
    </submittedName>
</protein>
<dbReference type="PANTHER" id="PTHR41283:SF1">
    <property type="entry name" value="AMINOGLYCOSIDE PHOSPHOTRANSFERASE DOMAIN-CONTAINING PROTEIN"/>
    <property type="match status" value="1"/>
</dbReference>
<evidence type="ECO:0000313" key="4">
    <source>
        <dbReference type="Proteomes" id="UP000260812"/>
    </source>
</evidence>
<keyword evidence="1" id="KW-1133">Transmembrane helix</keyword>
<dbReference type="Gene3D" id="3.90.1200.10">
    <property type="match status" value="1"/>
</dbReference>
<reference evidence="3" key="1">
    <citation type="submission" date="2018-08" db="EMBL/GenBank/DDBJ databases">
        <title>A genome reference for cultivated species of the human gut microbiota.</title>
        <authorList>
            <person name="Zou Y."/>
            <person name="Xue W."/>
            <person name="Luo G."/>
        </authorList>
    </citation>
    <scope>NUCLEOTIDE SEQUENCE [LARGE SCALE GENOMIC DNA]</scope>
    <source>
        <strain evidence="3">TF05-5AC</strain>
    </source>
</reference>
<gene>
    <name evidence="3" type="ORF">DXC51_22530</name>
</gene>
<dbReference type="Pfam" id="PF01636">
    <property type="entry name" value="APH"/>
    <property type="match status" value="1"/>
</dbReference>
<evidence type="ECO:0000259" key="2">
    <source>
        <dbReference type="Pfam" id="PF01636"/>
    </source>
</evidence>
<accession>A0A3E3HY41</accession>
<sequence length="318" mass="36568">MMDAGWAEKEQEDTGAKICRELMEKLDIKSYETVAEGLSGDRKFHVETSDGGHFLLRLSDEAEYEQKKAAFDRMRKADSIGIPMCRPVAFGSCDDGRCVYQLLTWCEGRNGEKLLPFLPEMKQYNIGIKAGEILRTIHTIPAPELEPWQKRYFSENDCRIKASSDCGIRIDGSDILLAFVENNRHLLNGRPQCLQHGDYHIGNLMISDAGEVSVIDWELLDFDNYADPWKEFGSIGLTDVHPHFVTGLIRGYFGGEPPLQFWKLLAYYLAVGAVIMVPWAYYLQKDELPYAVKHVKDVLRWFDNFRRDVPEWFCPERL</sequence>
<feature type="transmembrane region" description="Helical" evidence="1">
    <location>
        <begin position="265"/>
        <end position="283"/>
    </location>
</feature>